<evidence type="ECO:0000256" key="1">
    <source>
        <dbReference type="ARBA" id="ARBA00010216"/>
    </source>
</evidence>
<name>A0A163MSP0_ABSGL</name>
<dbReference type="AlphaFoldDB" id="A0A163MSP0"/>
<feature type="region of interest" description="Disordered" evidence="2">
    <location>
        <begin position="678"/>
        <end position="705"/>
    </location>
</feature>
<dbReference type="InParanoid" id="A0A163MSP0"/>
<dbReference type="FunCoup" id="A0A163MSP0">
    <property type="interactions" value="2"/>
</dbReference>
<dbReference type="Proteomes" id="UP000078561">
    <property type="component" value="Unassembled WGS sequence"/>
</dbReference>
<dbReference type="Pfam" id="PF21072">
    <property type="entry name" value="EFR3"/>
    <property type="match status" value="1"/>
</dbReference>
<comment type="similarity">
    <text evidence="1">Belongs to the EFR3 family.</text>
</comment>
<evidence type="ECO:0000256" key="2">
    <source>
        <dbReference type="SAM" id="MobiDB-lite"/>
    </source>
</evidence>
<evidence type="ECO:0000256" key="3">
    <source>
        <dbReference type="SAM" id="SignalP"/>
    </source>
</evidence>
<dbReference type="GO" id="GO:0072659">
    <property type="term" value="P:protein localization to plasma membrane"/>
    <property type="evidence" value="ECO:0007669"/>
    <property type="project" value="InterPro"/>
</dbReference>
<gene>
    <name evidence="4" type="primary">ABSGL_13903.1 scaffold 14340</name>
</gene>
<dbReference type="EMBL" id="LT554889">
    <property type="protein sequence ID" value="SAM08241.1"/>
    <property type="molecule type" value="Genomic_DNA"/>
</dbReference>
<dbReference type="PANTHER" id="PTHR47766">
    <property type="entry name" value="PROTEIN EFR3"/>
    <property type="match status" value="1"/>
</dbReference>
<organism evidence="4">
    <name type="scientific">Absidia glauca</name>
    <name type="common">Pin mould</name>
    <dbReference type="NCBI Taxonomy" id="4829"/>
    <lineage>
        <taxon>Eukaryota</taxon>
        <taxon>Fungi</taxon>
        <taxon>Fungi incertae sedis</taxon>
        <taxon>Mucoromycota</taxon>
        <taxon>Mucoromycotina</taxon>
        <taxon>Mucoromycetes</taxon>
        <taxon>Mucorales</taxon>
        <taxon>Cunninghamellaceae</taxon>
        <taxon>Absidia</taxon>
    </lineage>
</organism>
<proteinExistence type="inferred from homology"/>
<accession>A0A163MSP0</accession>
<evidence type="ECO:0000313" key="5">
    <source>
        <dbReference type="Proteomes" id="UP000078561"/>
    </source>
</evidence>
<sequence length="1056" mass="116742">MHQITTYLLLLVLLTVSSLCEPGDQGRVDVHLKLRSLGEPDLNPDGTLPGALIRLPLERGMTASALFTQHAKLTTVVIYFDPYSDPYWTEEQEICLSWVMGLPLTNSTDHECNFSEANKCIQSLPIDPCQQTVRAPSSDCDKDLELVSGFARISSYYPSVTPISQFNTTVSLMSYWADRSIMMAYSSKKKGTSVNQRILTCGNPRLGHGGISDFHFFDEESPVSRANTLNTPRSLTTVTLKKRAKVDLAHLNLAILLFMPAHDLSSLPRWAPSLKRKWSEMWPEEENSKSKLVTTQKGTQHTIVSLEILRSLIHACHRDLNLFSKYIVKILSMILDTKEKDIQLIDLACETFAVFCSYHDGTTLGVDSELTTDYESLMKKFAGFCSFKNNDDTLTLQMEFIGHRALQACVTSPAIQASNFKIQLGIIMPPTIVALAKSKQPVNVLAKSKKCPDVKQSVLERDLADENMAALFAAKTTSLLFAKANGAGIRLALGPLFGYMDAKQKWWPPNFAVSSSELVLESLQPQYRYLLVSEILQQFESTKTQEINGKEASLVSVLDTVLNSNLPLVGISVLEVLNSLFGHLIKSLQGGRAFREQEPRDSEGDQATFEYAIHQGLAHSIAGLTSHTYYQNQLDDITGYILAKLRVGTTLEQVEGLPLASYRHVALKCLDLIAGSDKDASTENSADDASASASDDDSENITSSSSGASISLETWVPAFGLLVDNEARTRIDFAMTLVRYLNATADDDLNVDSFPKHTLNQHGDVMFINSLQQSIAEWVTLDDFNVQDTQALYGLLSSVTRRFGADGTIKSIPLVFQLQALVKQGDIGQTARQRALSAVVIEYLDMVGQFYHVDRLVHYVNQVRTERIGSKEYSSVAITTPASTKDGIHSFDTLEPENTNPVDIFLDRHTVVEILSKDAPLRDEEDTHGLDLESKLYVEWGSEAFERSFRIRTSRNLNDVKPRLATPWMSTDFTQTQTDKKQTIKVENLKEALSATASGNDDNEQSGGVDGLHILTSSSLAKRTVDPRTDVTSLLSGLNVGGLTPSSSLVNPPYKS</sequence>
<dbReference type="InterPro" id="IPR049150">
    <property type="entry name" value="EFR3_HEAT-like_rpt"/>
</dbReference>
<dbReference type="PANTHER" id="PTHR47766:SF1">
    <property type="entry name" value="PROTEIN EFR3"/>
    <property type="match status" value="1"/>
</dbReference>
<evidence type="ECO:0000313" key="4">
    <source>
        <dbReference type="EMBL" id="SAM08241.1"/>
    </source>
</evidence>
<protein>
    <submittedName>
        <fullName evidence="4">Uncharacterized protein</fullName>
    </submittedName>
</protein>
<reference evidence="4" key="1">
    <citation type="submission" date="2016-04" db="EMBL/GenBank/DDBJ databases">
        <authorList>
            <person name="Evans L.H."/>
            <person name="Alamgir A."/>
            <person name="Owens N."/>
            <person name="Weber N.D."/>
            <person name="Virtaneva K."/>
            <person name="Barbian K."/>
            <person name="Babar A."/>
            <person name="Rosenke K."/>
        </authorList>
    </citation>
    <scope>NUCLEOTIDE SEQUENCE [LARGE SCALE GENOMIC DNA]</scope>
    <source>
        <strain evidence="4">CBS 101.48</strain>
    </source>
</reference>
<dbReference type="STRING" id="4829.A0A163MSP0"/>
<feature type="chain" id="PRO_5007844359" evidence="3">
    <location>
        <begin position="21"/>
        <end position="1056"/>
    </location>
</feature>
<dbReference type="InterPro" id="IPR039786">
    <property type="entry name" value="EFR3"/>
</dbReference>
<keyword evidence="5" id="KW-1185">Reference proteome</keyword>
<dbReference type="OrthoDB" id="19232at2759"/>
<feature type="signal peptide" evidence="3">
    <location>
        <begin position="1"/>
        <end position="20"/>
    </location>
</feature>
<keyword evidence="3" id="KW-0732">Signal</keyword>